<evidence type="ECO:0000313" key="3">
    <source>
        <dbReference type="Proteomes" id="UP001642540"/>
    </source>
</evidence>
<keyword evidence="3" id="KW-1185">Reference proteome</keyword>
<sequence length="69" mass="7737">MKYRNVSSVNILTLQIGLITTGGSGSDKKNRKPVAHHELGGAEKARKRKKQDMETKKDAVIAAKFFKYF</sequence>
<comment type="caution">
    <text evidence="2">The sequence shown here is derived from an EMBL/GenBank/DDBJ whole genome shotgun (WGS) entry which is preliminary data.</text>
</comment>
<dbReference type="Proteomes" id="UP001642540">
    <property type="component" value="Unassembled WGS sequence"/>
</dbReference>
<accession>A0ABP1RB28</accession>
<evidence type="ECO:0000313" key="2">
    <source>
        <dbReference type="EMBL" id="CAL8121492.1"/>
    </source>
</evidence>
<dbReference type="EMBL" id="CAXLJM020000065">
    <property type="protein sequence ID" value="CAL8121492.1"/>
    <property type="molecule type" value="Genomic_DNA"/>
</dbReference>
<organism evidence="2 3">
    <name type="scientific">Orchesella dallaii</name>
    <dbReference type="NCBI Taxonomy" id="48710"/>
    <lineage>
        <taxon>Eukaryota</taxon>
        <taxon>Metazoa</taxon>
        <taxon>Ecdysozoa</taxon>
        <taxon>Arthropoda</taxon>
        <taxon>Hexapoda</taxon>
        <taxon>Collembola</taxon>
        <taxon>Entomobryomorpha</taxon>
        <taxon>Entomobryoidea</taxon>
        <taxon>Orchesellidae</taxon>
        <taxon>Orchesellinae</taxon>
        <taxon>Orchesella</taxon>
    </lineage>
</organism>
<feature type="compositionally biased region" description="Basic and acidic residues" evidence="1">
    <location>
        <begin position="35"/>
        <end position="44"/>
    </location>
</feature>
<evidence type="ECO:0000256" key="1">
    <source>
        <dbReference type="SAM" id="MobiDB-lite"/>
    </source>
</evidence>
<proteinExistence type="predicted"/>
<reference evidence="2 3" key="1">
    <citation type="submission" date="2024-08" db="EMBL/GenBank/DDBJ databases">
        <authorList>
            <person name="Cucini C."/>
            <person name="Frati F."/>
        </authorList>
    </citation>
    <scope>NUCLEOTIDE SEQUENCE [LARGE SCALE GENOMIC DNA]</scope>
</reference>
<protein>
    <submittedName>
        <fullName evidence="2">Uncharacterized protein</fullName>
    </submittedName>
</protein>
<gene>
    <name evidence="2" type="ORF">ODALV1_LOCUS19410</name>
</gene>
<name>A0ABP1RB28_9HEXA</name>
<feature type="region of interest" description="Disordered" evidence="1">
    <location>
        <begin position="22"/>
        <end position="53"/>
    </location>
</feature>